<keyword evidence="8 10" id="KW-0472">Membrane</keyword>
<gene>
    <name evidence="14" type="primary">LOC109486921</name>
</gene>
<evidence type="ECO:0000313" key="13">
    <source>
        <dbReference type="Proteomes" id="UP000515135"/>
    </source>
</evidence>
<feature type="transmembrane region" description="Helical" evidence="10">
    <location>
        <begin position="285"/>
        <end position="309"/>
    </location>
</feature>
<evidence type="ECO:0000256" key="1">
    <source>
        <dbReference type="ARBA" id="ARBA00004167"/>
    </source>
</evidence>
<evidence type="ECO:0000256" key="3">
    <source>
        <dbReference type="ARBA" id="ARBA00022692"/>
    </source>
</evidence>
<evidence type="ECO:0000256" key="4">
    <source>
        <dbReference type="ARBA" id="ARBA00022729"/>
    </source>
</evidence>
<dbReference type="InterPro" id="IPR003591">
    <property type="entry name" value="Leu-rich_rpt_typical-subtyp"/>
</dbReference>
<feature type="chain" id="PRO_5028146177" evidence="11">
    <location>
        <begin position="22"/>
        <end position="367"/>
    </location>
</feature>
<evidence type="ECO:0000256" key="9">
    <source>
        <dbReference type="ARBA" id="ARBA00023157"/>
    </source>
</evidence>
<dbReference type="SMART" id="SM00082">
    <property type="entry name" value="LRRCT"/>
    <property type="match status" value="1"/>
</dbReference>
<dbReference type="Proteomes" id="UP000515135">
    <property type="component" value="Unplaced"/>
</dbReference>
<protein>
    <submittedName>
        <fullName evidence="14">Slit homolog 2 protein-like</fullName>
    </submittedName>
</protein>
<dbReference type="InterPro" id="IPR052313">
    <property type="entry name" value="GPIb-IX-V_Complex"/>
</dbReference>
<dbReference type="RefSeq" id="XP_019646387.1">
    <property type="nucleotide sequence ID" value="XM_019790828.1"/>
</dbReference>
<evidence type="ECO:0000256" key="5">
    <source>
        <dbReference type="ARBA" id="ARBA00022737"/>
    </source>
</evidence>
<evidence type="ECO:0000256" key="10">
    <source>
        <dbReference type="SAM" id="Phobius"/>
    </source>
</evidence>
<keyword evidence="5" id="KW-0677">Repeat</keyword>
<keyword evidence="9" id="KW-1015">Disulfide bond</keyword>
<dbReference type="InterPro" id="IPR001611">
    <property type="entry name" value="Leu-rich_rpt"/>
</dbReference>
<dbReference type="InterPro" id="IPR032675">
    <property type="entry name" value="LRR_dom_sf"/>
</dbReference>
<comment type="subcellular location">
    <subcellularLocation>
        <location evidence="1">Membrane</location>
        <topology evidence="1">Single-pass membrane protein</topology>
    </subcellularLocation>
</comment>
<evidence type="ECO:0000256" key="11">
    <source>
        <dbReference type="SAM" id="SignalP"/>
    </source>
</evidence>
<dbReference type="OrthoDB" id="676979at2759"/>
<keyword evidence="2" id="KW-0433">Leucine-rich repeat</keyword>
<dbReference type="SMART" id="SM00365">
    <property type="entry name" value="LRR_SD22"/>
    <property type="match status" value="2"/>
</dbReference>
<dbReference type="GeneID" id="109486921"/>
<name>A0A6P5ATK3_BRABE</name>
<keyword evidence="13" id="KW-1185">Reference proteome</keyword>
<reference evidence="14" key="1">
    <citation type="submission" date="2025-08" db="UniProtKB">
        <authorList>
            <consortium name="RefSeq"/>
        </authorList>
    </citation>
    <scope>IDENTIFICATION</scope>
    <source>
        <tissue evidence="14">Gonad</tissue>
    </source>
</reference>
<evidence type="ECO:0000259" key="12">
    <source>
        <dbReference type="SMART" id="SM00082"/>
    </source>
</evidence>
<dbReference type="PANTHER" id="PTHR22650:SF4">
    <property type="entry name" value="LEUCINE-RICH REPEAT AND TRANSMEMBRANE DOMAIN-CONTAINING PROTEIN 2-LIKE"/>
    <property type="match status" value="1"/>
</dbReference>
<keyword evidence="7 10" id="KW-1133">Transmembrane helix</keyword>
<feature type="signal peptide" evidence="11">
    <location>
        <begin position="1"/>
        <end position="21"/>
    </location>
</feature>
<feature type="domain" description="LRRCT" evidence="12">
    <location>
        <begin position="210"/>
        <end position="260"/>
    </location>
</feature>
<evidence type="ECO:0000313" key="14">
    <source>
        <dbReference type="RefSeq" id="XP_019646387.1"/>
    </source>
</evidence>
<dbReference type="PANTHER" id="PTHR22650">
    <property type="entry name" value="GLYCOPROTEIN IB BETA"/>
    <property type="match status" value="1"/>
</dbReference>
<sequence length="367" mass="40538">MYKMYTIRMVLVFLLILLAEAGPTAACSSSCSSRCYCYSRGLTSVPQDLPTNVTELYLHYNVITTLNQSDFSRHSTLTTLQLQYNQISLINSGAFYNLTRLTHLYLYNNRLTSLRSDMFVGLDSLQILYLYHNNIHSIEAGTFNATPQLRELQLQYNNISNIAAGALATLSRLQCSGFHTLRMDSNQMATLPSVAYDILASVPSVHINNNPWQCDCRMLPFKLRMNGDHPFDNQITCVGPANLRGKNLLSGVNADDLICEDTTSALTPSAVVEMETSTSGSYTHLVLISGFLGALIGGLLTSTVFLAVWCHRRRRESASTSVPGPTVAYSNTESQTCTAVTMTTSVSRAEEYDDVTTSASRKECMMT</sequence>
<accession>A0A6P5ATK3</accession>
<dbReference type="PROSITE" id="PS51450">
    <property type="entry name" value="LRR"/>
    <property type="match status" value="2"/>
</dbReference>
<dbReference type="AlphaFoldDB" id="A0A6P5ATK3"/>
<keyword evidence="3 10" id="KW-0812">Transmembrane</keyword>
<proteinExistence type="predicted"/>
<evidence type="ECO:0000256" key="8">
    <source>
        <dbReference type="ARBA" id="ARBA00023136"/>
    </source>
</evidence>
<keyword evidence="4 11" id="KW-0732">Signal</keyword>
<keyword evidence="6" id="KW-0130">Cell adhesion</keyword>
<evidence type="ECO:0000256" key="6">
    <source>
        <dbReference type="ARBA" id="ARBA00022889"/>
    </source>
</evidence>
<organism evidence="13 14">
    <name type="scientific">Branchiostoma belcheri</name>
    <name type="common">Amphioxus</name>
    <dbReference type="NCBI Taxonomy" id="7741"/>
    <lineage>
        <taxon>Eukaryota</taxon>
        <taxon>Metazoa</taxon>
        <taxon>Chordata</taxon>
        <taxon>Cephalochordata</taxon>
        <taxon>Leptocardii</taxon>
        <taxon>Amphioxiformes</taxon>
        <taxon>Branchiostomatidae</taxon>
        <taxon>Branchiostoma</taxon>
    </lineage>
</organism>
<evidence type="ECO:0000256" key="7">
    <source>
        <dbReference type="ARBA" id="ARBA00022989"/>
    </source>
</evidence>
<dbReference type="FunFam" id="3.80.10.10:FF:001326">
    <property type="entry name" value="Uncharacterized protein"/>
    <property type="match status" value="1"/>
</dbReference>
<dbReference type="InterPro" id="IPR000483">
    <property type="entry name" value="Cys-rich_flank_reg_C"/>
</dbReference>
<dbReference type="Pfam" id="PF13855">
    <property type="entry name" value="LRR_8"/>
    <property type="match status" value="1"/>
</dbReference>
<dbReference type="Gene3D" id="3.80.10.10">
    <property type="entry name" value="Ribonuclease Inhibitor"/>
    <property type="match status" value="2"/>
</dbReference>
<dbReference type="SUPFAM" id="SSF52058">
    <property type="entry name" value="L domain-like"/>
    <property type="match status" value="1"/>
</dbReference>
<evidence type="ECO:0000256" key="2">
    <source>
        <dbReference type="ARBA" id="ARBA00022614"/>
    </source>
</evidence>
<dbReference type="KEGG" id="bbel:109486921"/>
<dbReference type="SMART" id="SM00369">
    <property type="entry name" value="LRR_TYP"/>
    <property type="match status" value="5"/>
</dbReference>